<name>A0A1Q2M3X8_9GAMM</name>
<feature type="domain" description="Cupin type-2" evidence="1">
    <location>
        <begin position="51"/>
        <end position="104"/>
    </location>
</feature>
<dbReference type="InterPro" id="IPR014710">
    <property type="entry name" value="RmlC-like_jellyroll"/>
</dbReference>
<keyword evidence="3" id="KW-1185">Reference proteome</keyword>
<protein>
    <submittedName>
        <fullName evidence="2">Cupin</fullName>
    </submittedName>
</protein>
<evidence type="ECO:0000313" key="3">
    <source>
        <dbReference type="Proteomes" id="UP000188219"/>
    </source>
</evidence>
<dbReference type="CDD" id="cd06981">
    <property type="entry name" value="cupin_reut_a1446"/>
    <property type="match status" value="1"/>
</dbReference>
<gene>
    <name evidence="2" type="ORF">Mag101_07125</name>
</gene>
<dbReference type="SUPFAM" id="SSF51182">
    <property type="entry name" value="RmlC-like cupins"/>
    <property type="match status" value="1"/>
</dbReference>
<evidence type="ECO:0000259" key="1">
    <source>
        <dbReference type="Pfam" id="PF07883"/>
    </source>
</evidence>
<dbReference type="InterPro" id="IPR013096">
    <property type="entry name" value="Cupin_2"/>
</dbReference>
<organism evidence="2 3">
    <name type="scientific">Microbulbifer agarilyticus</name>
    <dbReference type="NCBI Taxonomy" id="260552"/>
    <lineage>
        <taxon>Bacteria</taxon>
        <taxon>Pseudomonadati</taxon>
        <taxon>Pseudomonadota</taxon>
        <taxon>Gammaproteobacteria</taxon>
        <taxon>Cellvibrionales</taxon>
        <taxon>Microbulbiferaceae</taxon>
        <taxon>Microbulbifer</taxon>
    </lineage>
</organism>
<dbReference type="STRING" id="260552.Mag101_07125"/>
<dbReference type="KEGG" id="maga:Mag101_07125"/>
<dbReference type="RefSeq" id="WP_077402744.1">
    <property type="nucleotide sequence ID" value="NZ_CP019650.1"/>
</dbReference>
<dbReference type="eggNOG" id="COG1917">
    <property type="taxonomic scope" value="Bacteria"/>
</dbReference>
<evidence type="ECO:0000313" key="2">
    <source>
        <dbReference type="EMBL" id="AQQ67433.1"/>
    </source>
</evidence>
<dbReference type="InterPro" id="IPR011051">
    <property type="entry name" value="RmlC_Cupin_sf"/>
</dbReference>
<dbReference type="Gene3D" id="2.60.120.10">
    <property type="entry name" value="Jelly Rolls"/>
    <property type="match status" value="1"/>
</dbReference>
<dbReference type="Pfam" id="PF07883">
    <property type="entry name" value="Cupin_2"/>
    <property type="match status" value="1"/>
</dbReference>
<proteinExistence type="predicted"/>
<accession>A0A1Q2M3X8</accession>
<dbReference type="Proteomes" id="UP000188219">
    <property type="component" value="Chromosome"/>
</dbReference>
<dbReference type="AlphaFoldDB" id="A0A1Q2M3X8"/>
<reference evidence="2" key="1">
    <citation type="submission" date="2017-02" db="EMBL/GenBank/DDBJ databases">
        <title>Genome of Microbulbifer agarilyticus GP101.</title>
        <authorList>
            <person name="Jung J."/>
            <person name="Bae S.S."/>
            <person name="Baek K."/>
        </authorList>
    </citation>
    <scope>NUCLEOTIDE SEQUENCE [LARGE SCALE GENOMIC DNA]</scope>
    <source>
        <strain evidence="2">GP101</strain>
    </source>
</reference>
<dbReference type="EMBL" id="CP019650">
    <property type="protein sequence ID" value="AQQ67433.1"/>
    <property type="molecule type" value="Genomic_DNA"/>
</dbReference>
<sequence length="121" mass="13905">MKSGNLFRNIPAGQLKDELFETLNQSENTLIERIISRGHKTPDHGWCDQTRAEWVVLLERSAELEFEDGSITHLEKGDYLDIPAHCKHRVRWTSPDETCVWLAIHYCQDESPDSSHSKTAS</sequence>
<dbReference type="OrthoDB" id="9798585at2"/>